<proteinExistence type="predicted"/>
<organism evidence="2 3">
    <name type="scientific">Paramuricea clavata</name>
    <name type="common">Red gorgonian</name>
    <name type="synonym">Violescent sea-whip</name>
    <dbReference type="NCBI Taxonomy" id="317549"/>
    <lineage>
        <taxon>Eukaryota</taxon>
        <taxon>Metazoa</taxon>
        <taxon>Cnidaria</taxon>
        <taxon>Anthozoa</taxon>
        <taxon>Octocorallia</taxon>
        <taxon>Malacalcyonacea</taxon>
        <taxon>Plexauridae</taxon>
        <taxon>Paramuricea</taxon>
    </lineage>
</organism>
<dbReference type="Proteomes" id="UP001152795">
    <property type="component" value="Unassembled WGS sequence"/>
</dbReference>
<gene>
    <name evidence="2" type="ORF">PACLA_8A016339</name>
</gene>
<reference evidence="2" key="1">
    <citation type="submission" date="2020-04" db="EMBL/GenBank/DDBJ databases">
        <authorList>
            <person name="Alioto T."/>
            <person name="Alioto T."/>
            <person name="Gomez Garrido J."/>
        </authorList>
    </citation>
    <scope>NUCLEOTIDE SEQUENCE</scope>
    <source>
        <strain evidence="2">A484AB</strain>
    </source>
</reference>
<dbReference type="Pfam" id="PF20231">
    <property type="entry name" value="DUF6589"/>
    <property type="match status" value="1"/>
</dbReference>
<dbReference type="AlphaFoldDB" id="A0A6S7KHR7"/>
<accession>A0A6S7KHR7</accession>
<dbReference type="InterPro" id="IPR046496">
    <property type="entry name" value="DUF6589"/>
</dbReference>
<comment type="caution">
    <text evidence="2">The sequence shown here is derived from an EMBL/GenBank/DDBJ whole genome shotgun (WGS) entry which is preliminary data.</text>
</comment>
<evidence type="ECO:0000259" key="1">
    <source>
        <dbReference type="Pfam" id="PF20231"/>
    </source>
</evidence>
<feature type="domain" description="DUF6589" evidence="1">
    <location>
        <begin position="89"/>
        <end position="227"/>
    </location>
</feature>
<evidence type="ECO:0000313" key="2">
    <source>
        <dbReference type="EMBL" id="CAB4042394.1"/>
    </source>
</evidence>
<feature type="non-terminal residue" evidence="2">
    <location>
        <position position="235"/>
    </location>
</feature>
<dbReference type="EMBL" id="CACRXK020030039">
    <property type="protein sequence ID" value="CAB4042394.1"/>
    <property type="molecule type" value="Genomic_DNA"/>
</dbReference>
<name>A0A6S7KHR7_PARCT</name>
<dbReference type="OrthoDB" id="6104512at2759"/>
<keyword evidence="3" id="KW-1185">Reference proteome</keyword>
<evidence type="ECO:0000313" key="3">
    <source>
        <dbReference type="Proteomes" id="UP001152795"/>
    </source>
</evidence>
<protein>
    <recommendedName>
        <fullName evidence="1">DUF6589 domain-containing protein</fullName>
    </recommendedName>
</protein>
<sequence length="235" mass="27492">MDKVIEAVKEKKTLRGTGDNWDMMIRAHHMRSTAQNQDLHLFASNLYVNRKETRYKFLERISRFWLGEYALNFAKKFKFLEKVIPEHIEHRFTSEMSAPSTIIPLPIINADEKKYDDCVVILRSYEKWINEIYEKAVKVLQNKGVTVSFGGDQLTRVRFDGATSLLAGAHKPADRFEHCSPYKHAMWHTKASLLQYGYHLLHKAQSSSEKGTLKYFRERYNRKNATPAKVLDSYE</sequence>